<dbReference type="InterPro" id="IPR044862">
    <property type="entry name" value="Pro_4_hyd_alph_FE2OG_OXY"/>
</dbReference>
<dbReference type="FunCoup" id="A0A1Y5S0C8">
    <property type="interactions" value="1"/>
</dbReference>
<dbReference type="SMART" id="SM00702">
    <property type="entry name" value="P4Hc"/>
    <property type="match status" value="1"/>
</dbReference>
<dbReference type="GO" id="GO:0005506">
    <property type="term" value="F:iron ion binding"/>
    <property type="evidence" value="ECO:0007669"/>
    <property type="project" value="UniProtKB-UniRule"/>
</dbReference>
<dbReference type="EC" id="1.14.11.-" evidence="9"/>
<feature type="binding site" evidence="7">
    <location>
        <position position="166"/>
    </location>
    <ligand>
        <name>2-oxoglutarate</name>
        <dbReference type="ChEBI" id="CHEBI:16810"/>
    </ligand>
</feature>
<accession>A0A1Y5S0C8</accession>
<gene>
    <name evidence="9" type="ORF">OCH7691_01035</name>
</gene>
<dbReference type="Proteomes" id="UP000193200">
    <property type="component" value="Unassembled WGS sequence"/>
</dbReference>
<protein>
    <submittedName>
        <fullName evidence="9">PKHD-type hydroxylase</fullName>
        <ecNumber evidence="9">1.14.11.-</ecNumber>
    </submittedName>
</protein>
<evidence type="ECO:0000256" key="5">
    <source>
        <dbReference type="ARBA" id="ARBA00023002"/>
    </source>
</evidence>
<keyword evidence="4 7" id="KW-0223">Dioxygenase</keyword>
<dbReference type="Pfam" id="PF13640">
    <property type="entry name" value="2OG-FeII_Oxy_3"/>
    <property type="match status" value="1"/>
</dbReference>
<dbReference type="PANTHER" id="PTHR41536:SF1">
    <property type="entry name" value="PKHD-TYPE HYDROXYLASE YBIX"/>
    <property type="match status" value="1"/>
</dbReference>
<dbReference type="GO" id="GO:0031418">
    <property type="term" value="F:L-ascorbic acid binding"/>
    <property type="evidence" value="ECO:0007669"/>
    <property type="project" value="UniProtKB-KW"/>
</dbReference>
<dbReference type="PANTHER" id="PTHR41536">
    <property type="entry name" value="PKHD-TYPE HYDROXYLASE YBIX"/>
    <property type="match status" value="1"/>
</dbReference>
<keyword evidence="5 7" id="KW-0560">Oxidoreductase</keyword>
<dbReference type="NCBIfam" id="NF003975">
    <property type="entry name" value="PRK05467.1-4"/>
    <property type="match status" value="1"/>
</dbReference>
<dbReference type="GO" id="GO:0006879">
    <property type="term" value="P:intracellular iron ion homeostasis"/>
    <property type="evidence" value="ECO:0007669"/>
    <property type="project" value="TreeGrafter"/>
</dbReference>
<dbReference type="HAMAP" id="MF_00657">
    <property type="entry name" value="Hydroxyl_YbiX"/>
    <property type="match status" value="1"/>
</dbReference>
<dbReference type="Gene3D" id="4.10.860.20">
    <property type="entry name" value="Rabenosyn, Rab binding domain"/>
    <property type="match status" value="1"/>
</dbReference>
<dbReference type="RefSeq" id="WP_085882302.1">
    <property type="nucleotide sequence ID" value="NZ_FWFR01000001.1"/>
</dbReference>
<proteinExistence type="inferred from homology"/>
<feature type="binding site" evidence="7">
    <location>
        <position position="98"/>
    </location>
    <ligand>
        <name>Fe cation</name>
        <dbReference type="ChEBI" id="CHEBI:24875"/>
    </ligand>
</feature>
<keyword evidence="3 7" id="KW-0847">Vitamin C</keyword>
<reference evidence="9 10" key="1">
    <citation type="submission" date="2017-03" db="EMBL/GenBank/DDBJ databases">
        <authorList>
            <person name="Afonso C.L."/>
            <person name="Miller P.J."/>
            <person name="Scott M.A."/>
            <person name="Spackman E."/>
            <person name="Goraichik I."/>
            <person name="Dimitrov K.M."/>
            <person name="Suarez D.L."/>
            <person name="Swayne D.E."/>
        </authorList>
    </citation>
    <scope>NUCLEOTIDE SEQUENCE [LARGE SCALE GENOMIC DNA]</scope>
    <source>
        <strain evidence="9 10">CECT 7691</strain>
    </source>
</reference>
<dbReference type="InParanoid" id="A0A1Y5S0C8"/>
<feature type="binding site" evidence="7">
    <location>
        <position position="156"/>
    </location>
    <ligand>
        <name>Fe cation</name>
        <dbReference type="ChEBI" id="CHEBI:24875"/>
    </ligand>
</feature>
<dbReference type="EMBL" id="FWFR01000001">
    <property type="protein sequence ID" value="SLN29761.1"/>
    <property type="molecule type" value="Genomic_DNA"/>
</dbReference>
<feature type="binding site" evidence="7">
    <location>
        <position position="96"/>
    </location>
    <ligand>
        <name>Fe cation</name>
        <dbReference type="ChEBI" id="CHEBI:24875"/>
    </ligand>
</feature>
<keyword evidence="6 7" id="KW-0408">Iron</keyword>
<dbReference type="GO" id="GO:0006974">
    <property type="term" value="P:DNA damage response"/>
    <property type="evidence" value="ECO:0007669"/>
    <property type="project" value="TreeGrafter"/>
</dbReference>
<evidence type="ECO:0000256" key="6">
    <source>
        <dbReference type="ARBA" id="ARBA00023004"/>
    </source>
</evidence>
<feature type="domain" description="Fe2OG dioxygenase" evidence="8">
    <location>
        <begin position="78"/>
        <end position="175"/>
    </location>
</feature>
<keyword evidence="2 7" id="KW-0479">Metal-binding</keyword>
<name>A0A1Y5S0C8_9PROT</name>
<evidence type="ECO:0000256" key="1">
    <source>
        <dbReference type="ARBA" id="ARBA00001961"/>
    </source>
</evidence>
<sequence length="223" mass="24586">MLIEIADLLDRTALREIREIAERGDFVDGAVTAGYRARRVKNNNQLSKKSAAESGLGARLAGALNGNAQFRRSVLPKRILPPLISRYAEGMAYGPHVDDALMQKPNAVRSDVAVTIFLNDARDYDGGELVIGSPFGEQWVKLPAGAAVAYPASTLHRVAPVERGTRLVAVTWVQSYVRDPQQREILHDLDRVCRKLADSQGEAAETDLAFKSYSNLLRMWSEP</sequence>
<evidence type="ECO:0000256" key="4">
    <source>
        <dbReference type="ARBA" id="ARBA00022964"/>
    </source>
</evidence>
<organism evidence="9 10">
    <name type="scientific">Oceanibacterium hippocampi</name>
    <dbReference type="NCBI Taxonomy" id="745714"/>
    <lineage>
        <taxon>Bacteria</taxon>
        <taxon>Pseudomonadati</taxon>
        <taxon>Pseudomonadota</taxon>
        <taxon>Alphaproteobacteria</taxon>
        <taxon>Sneathiellales</taxon>
        <taxon>Sneathiellaceae</taxon>
        <taxon>Oceanibacterium</taxon>
    </lineage>
</organism>
<dbReference type="GO" id="GO:0016706">
    <property type="term" value="F:2-oxoglutarate-dependent dioxygenase activity"/>
    <property type="evidence" value="ECO:0007669"/>
    <property type="project" value="UniProtKB-UniRule"/>
</dbReference>
<dbReference type="Pfam" id="PF18331">
    <property type="entry name" value="PKHD_C"/>
    <property type="match status" value="1"/>
</dbReference>
<dbReference type="Gene3D" id="2.60.120.620">
    <property type="entry name" value="q2cbj1_9rhob like domain"/>
    <property type="match status" value="1"/>
</dbReference>
<dbReference type="InterPro" id="IPR005123">
    <property type="entry name" value="Oxoglu/Fe-dep_dioxygenase_dom"/>
</dbReference>
<evidence type="ECO:0000313" key="10">
    <source>
        <dbReference type="Proteomes" id="UP000193200"/>
    </source>
</evidence>
<dbReference type="PROSITE" id="PS51471">
    <property type="entry name" value="FE2OG_OXY"/>
    <property type="match status" value="1"/>
</dbReference>
<dbReference type="InterPro" id="IPR041097">
    <property type="entry name" value="PKHD_C"/>
</dbReference>
<evidence type="ECO:0000256" key="7">
    <source>
        <dbReference type="HAMAP-Rule" id="MF_00657"/>
    </source>
</evidence>
<keyword evidence="10" id="KW-1185">Reference proteome</keyword>
<dbReference type="OrthoDB" id="9812472at2"/>
<comment type="cofactor">
    <cofactor evidence="1 7">
        <name>L-ascorbate</name>
        <dbReference type="ChEBI" id="CHEBI:38290"/>
    </cofactor>
</comment>
<dbReference type="NCBIfam" id="NF003974">
    <property type="entry name" value="PRK05467.1-3"/>
    <property type="match status" value="1"/>
</dbReference>
<dbReference type="InterPro" id="IPR023550">
    <property type="entry name" value="PKHD_hydroxylase"/>
</dbReference>
<dbReference type="InterPro" id="IPR006620">
    <property type="entry name" value="Pro_4_hyd_alph"/>
</dbReference>
<comment type="cofactor">
    <cofactor evidence="7">
        <name>Fe(2+)</name>
        <dbReference type="ChEBI" id="CHEBI:29033"/>
    </cofactor>
    <text evidence="7">Binds 1 Fe(2+) ion per subunit.</text>
</comment>
<evidence type="ECO:0000259" key="8">
    <source>
        <dbReference type="PROSITE" id="PS51471"/>
    </source>
</evidence>
<evidence type="ECO:0000313" key="9">
    <source>
        <dbReference type="EMBL" id="SLN29761.1"/>
    </source>
</evidence>
<evidence type="ECO:0000256" key="2">
    <source>
        <dbReference type="ARBA" id="ARBA00022723"/>
    </source>
</evidence>
<evidence type="ECO:0000256" key="3">
    <source>
        <dbReference type="ARBA" id="ARBA00022896"/>
    </source>
</evidence>
<dbReference type="AlphaFoldDB" id="A0A1Y5S0C8"/>